<dbReference type="InterPro" id="IPR001584">
    <property type="entry name" value="Integrase_cat-core"/>
</dbReference>
<dbReference type="Gene3D" id="1.10.340.70">
    <property type="match status" value="1"/>
</dbReference>
<dbReference type="InterPro" id="IPR043502">
    <property type="entry name" value="DNA/RNA_pol_sf"/>
</dbReference>
<keyword evidence="3" id="KW-0548">Nucleotidyltransferase</keyword>
<dbReference type="GO" id="GO:0003887">
    <property type="term" value="F:DNA-directed DNA polymerase activity"/>
    <property type="evidence" value="ECO:0007669"/>
    <property type="project" value="UniProtKB-KW"/>
</dbReference>
<dbReference type="GO" id="GO:0015074">
    <property type="term" value="P:DNA integration"/>
    <property type="evidence" value="ECO:0007669"/>
    <property type="project" value="UniProtKB-KW"/>
</dbReference>
<dbReference type="GO" id="GO:0006508">
    <property type="term" value="P:proteolysis"/>
    <property type="evidence" value="ECO:0007669"/>
    <property type="project" value="UniProtKB-KW"/>
</dbReference>
<keyword evidence="2" id="KW-0808">Transferase</keyword>
<dbReference type="GO" id="GO:0046872">
    <property type="term" value="F:metal ion binding"/>
    <property type="evidence" value="ECO:0007669"/>
    <property type="project" value="UniProtKB-KW"/>
</dbReference>
<evidence type="ECO:0000256" key="11">
    <source>
        <dbReference type="ARBA" id="ARBA00022918"/>
    </source>
</evidence>
<proteinExistence type="predicted"/>
<feature type="domain" description="Integrase catalytic" evidence="18">
    <location>
        <begin position="957"/>
        <end position="1049"/>
    </location>
</feature>
<keyword evidence="10" id="KW-0229">DNA integration</keyword>
<evidence type="ECO:0000256" key="16">
    <source>
        <dbReference type="SAM" id="Coils"/>
    </source>
</evidence>
<evidence type="ECO:0000256" key="4">
    <source>
        <dbReference type="ARBA" id="ARBA00022722"/>
    </source>
</evidence>
<dbReference type="InterPro" id="IPR056924">
    <property type="entry name" value="SH3_Tf2-1"/>
</dbReference>
<dbReference type="Proteomes" id="UP000242715">
    <property type="component" value="Unassembled WGS sequence"/>
</dbReference>
<evidence type="ECO:0000256" key="13">
    <source>
        <dbReference type="ARBA" id="ARBA00023125"/>
    </source>
</evidence>
<protein>
    <recommendedName>
        <fullName evidence="18">Integrase catalytic domain-containing protein</fullName>
    </recommendedName>
</protein>
<dbReference type="GO" id="GO:0003964">
    <property type="term" value="F:RNA-directed DNA polymerase activity"/>
    <property type="evidence" value="ECO:0007669"/>
    <property type="project" value="UniProtKB-KW"/>
</dbReference>
<dbReference type="Pfam" id="PF03732">
    <property type="entry name" value="Retrotrans_gag"/>
    <property type="match status" value="1"/>
</dbReference>
<gene>
    <name evidence="19" type="ORF">TSUD_183180</name>
</gene>
<dbReference type="Gene3D" id="3.30.70.270">
    <property type="match status" value="2"/>
</dbReference>
<feature type="region of interest" description="Disordered" evidence="17">
    <location>
        <begin position="260"/>
        <end position="290"/>
    </location>
</feature>
<keyword evidence="6" id="KW-0064">Aspartyl protease</keyword>
<evidence type="ECO:0000259" key="18">
    <source>
        <dbReference type="PROSITE" id="PS50994"/>
    </source>
</evidence>
<feature type="compositionally biased region" description="Basic and acidic residues" evidence="17">
    <location>
        <begin position="279"/>
        <end position="290"/>
    </location>
</feature>
<dbReference type="Pfam" id="PF08284">
    <property type="entry name" value="RVP_2"/>
    <property type="match status" value="1"/>
</dbReference>
<keyword evidence="16" id="KW-0175">Coiled coil</keyword>
<dbReference type="InterPro" id="IPR043128">
    <property type="entry name" value="Rev_trsase/Diguanyl_cyclase"/>
</dbReference>
<keyword evidence="11" id="KW-0695">RNA-directed DNA polymerase</keyword>
<keyword evidence="13" id="KW-0238">DNA-binding</keyword>
<dbReference type="GO" id="GO:0003677">
    <property type="term" value="F:DNA binding"/>
    <property type="evidence" value="ECO:0007669"/>
    <property type="project" value="UniProtKB-KW"/>
</dbReference>
<dbReference type="FunFam" id="3.10.10.10:FF:000007">
    <property type="entry name" value="Retrovirus-related Pol polyprotein from transposon 17.6-like Protein"/>
    <property type="match status" value="1"/>
</dbReference>
<keyword evidence="9" id="KW-0460">Magnesium</keyword>
<dbReference type="InterPro" id="IPR021109">
    <property type="entry name" value="Peptidase_aspartic_dom_sf"/>
</dbReference>
<dbReference type="InterPro" id="IPR041577">
    <property type="entry name" value="RT_RNaseH_2"/>
</dbReference>
<evidence type="ECO:0000256" key="10">
    <source>
        <dbReference type="ARBA" id="ARBA00022908"/>
    </source>
</evidence>
<dbReference type="CDD" id="cd01647">
    <property type="entry name" value="RT_LTR"/>
    <property type="match status" value="1"/>
</dbReference>
<dbReference type="Gene3D" id="3.10.10.10">
    <property type="entry name" value="HIV Type 1 Reverse Transcriptase, subunit A, domain 1"/>
    <property type="match status" value="1"/>
</dbReference>
<dbReference type="SUPFAM" id="SSF53098">
    <property type="entry name" value="Ribonuclease H-like"/>
    <property type="match status" value="1"/>
</dbReference>
<evidence type="ECO:0000256" key="12">
    <source>
        <dbReference type="ARBA" id="ARBA00022932"/>
    </source>
</evidence>
<keyword evidence="5" id="KW-0479">Metal-binding</keyword>
<name>A0A2Z6P779_TRISU</name>
<keyword evidence="15" id="KW-0511">Multifunctional enzyme</keyword>
<dbReference type="Gene3D" id="2.40.70.10">
    <property type="entry name" value="Acid Proteases"/>
    <property type="match status" value="1"/>
</dbReference>
<dbReference type="OrthoDB" id="2013610at2759"/>
<dbReference type="Pfam" id="PF17919">
    <property type="entry name" value="RT_RNaseH_2"/>
    <property type="match status" value="1"/>
</dbReference>
<feature type="region of interest" description="Disordered" evidence="17">
    <location>
        <begin position="1217"/>
        <end position="1237"/>
    </location>
</feature>
<dbReference type="InterPro" id="IPR000477">
    <property type="entry name" value="RT_dom"/>
</dbReference>
<reference evidence="20" key="1">
    <citation type="journal article" date="2017" name="Front. Plant Sci.">
        <title>Climate Clever Clovers: New Paradigm to Reduce the Environmental Footprint of Ruminants by Breeding Low Methanogenic Forages Utilizing Haplotype Variation.</title>
        <authorList>
            <person name="Kaur P."/>
            <person name="Appels R."/>
            <person name="Bayer P.E."/>
            <person name="Keeble-Gagnere G."/>
            <person name="Wang J."/>
            <person name="Hirakawa H."/>
            <person name="Shirasawa K."/>
            <person name="Vercoe P."/>
            <person name="Stefanova K."/>
            <person name="Durmic Z."/>
            <person name="Nichols P."/>
            <person name="Revell C."/>
            <person name="Isobe S.N."/>
            <person name="Edwards D."/>
            <person name="Erskine W."/>
        </authorList>
    </citation>
    <scope>NUCLEOTIDE SEQUENCE [LARGE SCALE GENOMIC DNA]</scope>
    <source>
        <strain evidence="20">cv. Daliak</strain>
    </source>
</reference>
<dbReference type="InterPro" id="IPR050951">
    <property type="entry name" value="Retrovirus_Pol_polyprotein"/>
</dbReference>
<dbReference type="InterPro" id="IPR041588">
    <property type="entry name" value="Integrase_H2C2"/>
</dbReference>
<evidence type="ECO:0000256" key="15">
    <source>
        <dbReference type="ARBA" id="ARBA00023268"/>
    </source>
</evidence>
<evidence type="ECO:0000256" key="5">
    <source>
        <dbReference type="ARBA" id="ARBA00022723"/>
    </source>
</evidence>
<dbReference type="CDD" id="cd00303">
    <property type="entry name" value="retropepsin_like"/>
    <property type="match status" value="1"/>
</dbReference>
<keyword evidence="12" id="KW-0239">DNA-directed DNA polymerase</keyword>
<dbReference type="Gene3D" id="3.30.420.10">
    <property type="entry name" value="Ribonuclease H-like superfamily/Ribonuclease H"/>
    <property type="match status" value="2"/>
</dbReference>
<evidence type="ECO:0000256" key="7">
    <source>
        <dbReference type="ARBA" id="ARBA00022759"/>
    </source>
</evidence>
<sequence>MDAKVASLEEEVSLMKATLASVEKNQATLIALFEKSMGKVIRSEEESVVNDGSSEKVLGEGSVRKSAKTDTNRLQGEAMVEFRQSVKKVELPMFDGEDPARWISRAEIYFRVQETTPKVKVNLAQLCMGGSTIHFFNSLLNEEEELTWSMLKEALLERYGGHGEGDMYEKLTELRQIGSVEEYITEFEYLIAQIPRLPDKQFLGLRVQWRRRQGEIMGRVIISRPRWVMGHGSNRPNTHGSNRGGGSDWVFVKDNKGNTSVEGAKGKGSGPRGDTQAQYDKRRGVPRDRGFTHLSHNELMERKRKGLCFKCGGAFHPMHQCPYKHLRVLVMEDDDEEGQEGKLLAVEVGEEDEEVEGEMSLMSFQQLGQENIKPQSIRLKGNIHGMPVLILIDSGATHNFISYPLVHKMNWNVENTPPMNIKLGDGSCSKTRGSCVNLGVEIEGVPLVVDAQLFDLGVVDMVLGMEWLRLSWTIRGDEFFAKYCVHITLKGETGGNFQALEVEQSKDLENLLNMYGGVFQDPKGLPPKRMKEHVITLKEGEGAVNVRPYRYPHHHKNEIERQIKEMMESGIIRHNTSAFSSPVILVKKKDSSWRMCIDYRALNKATVPDKFSIPVIEELLDEFHGARFFSKLDLKSGYHQVRVKEEDIHKTAFRTHEGHYEFLVMPFGLMNTPSTFQSLMNEHFTGTWISCQQKEVSFCQDSVEYLGHLITGHGVVADPNKVISVTKWPTPKNVKGVRGFLGLTGYYRKFIKDYGGGIGAILMQEKRPLAYFSKALGVRNLTKSAYEKELMVVVLAIQHWRPYLLAEQQNWSAELLGYDFDIIYKPGRLNRGVDALSRVNEGGEFCQVVSSSQWIDGDLVKTEVLQDEELQKVIHDLQEGFYKTYRRIAANVYWVGMKNTVQEFVKQCDTCQRQKYLTSSPGGLLQPLPIPDRIWEDLSMDFITGLPKSKGYEAILVVVDRLSKYSHFIPLKHPYTAKGIRLKMSTAYHPETDGQTEVVNRCLETYLRCFIADQPRTWSNWISWSEYWFNTSFHTTTGQTPFEVVYGRAPPVLTRWIQGETRVEAVQRELVERDEAIRQLRQHLLRAQDRMKQQADKKMCERSFEIGEWVFVKLRAHRQQSIVSRINAKLSAKYYGPYPVTGRVGAVAYQLKLPEGSRVHPVFHASLLKKVVGDYNGDEVLPELEGENGVLIEPEAVLAQTVVQINVLKTEPEIEPLRPPVQGLTGSTGRTHSPGPLLCPVPGQTGRTGRFGPVLKTLVQIHGEKVNQVLVQWKGQVAEEATWEDYIVMKSQFPTFCLEDKARFNGGSIDRAHTHEEGPNESLIHHTTVGPKGWKVYSRRPKDAAKS</sequence>
<keyword evidence="20" id="KW-1185">Reference proteome</keyword>
<keyword evidence="8" id="KW-0378">Hydrolase</keyword>
<dbReference type="Pfam" id="PF17921">
    <property type="entry name" value="Integrase_H2C2"/>
    <property type="match status" value="1"/>
</dbReference>
<dbReference type="Pfam" id="PF00078">
    <property type="entry name" value="RVT_1"/>
    <property type="match status" value="1"/>
</dbReference>
<feature type="region of interest" description="Disordered" evidence="17">
    <location>
        <begin position="51"/>
        <end position="70"/>
    </location>
</feature>
<dbReference type="PANTHER" id="PTHR37984:SF5">
    <property type="entry name" value="PROTEIN NYNRIN-LIKE"/>
    <property type="match status" value="1"/>
</dbReference>
<dbReference type="Pfam" id="PF24626">
    <property type="entry name" value="SH3_Tf2-1"/>
    <property type="match status" value="1"/>
</dbReference>
<dbReference type="InterPro" id="IPR005162">
    <property type="entry name" value="Retrotrans_gag_dom"/>
</dbReference>
<evidence type="ECO:0000256" key="3">
    <source>
        <dbReference type="ARBA" id="ARBA00022695"/>
    </source>
</evidence>
<evidence type="ECO:0000256" key="1">
    <source>
        <dbReference type="ARBA" id="ARBA00022670"/>
    </source>
</evidence>
<keyword evidence="14" id="KW-0233">DNA recombination</keyword>
<evidence type="ECO:0000313" key="19">
    <source>
        <dbReference type="EMBL" id="GAU45110.1"/>
    </source>
</evidence>
<dbReference type="PROSITE" id="PS50994">
    <property type="entry name" value="INTEGRASE"/>
    <property type="match status" value="1"/>
</dbReference>
<evidence type="ECO:0000256" key="14">
    <source>
        <dbReference type="ARBA" id="ARBA00023172"/>
    </source>
</evidence>
<evidence type="ECO:0000256" key="9">
    <source>
        <dbReference type="ARBA" id="ARBA00022842"/>
    </source>
</evidence>
<dbReference type="SUPFAM" id="SSF56672">
    <property type="entry name" value="DNA/RNA polymerases"/>
    <property type="match status" value="1"/>
</dbReference>
<dbReference type="InterPro" id="IPR036397">
    <property type="entry name" value="RNaseH_sf"/>
</dbReference>
<dbReference type="SUPFAM" id="SSF50630">
    <property type="entry name" value="Acid proteases"/>
    <property type="match status" value="1"/>
</dbReference>
<evidence type="ECO:0000256" key="2">
    <source>
        <dbReference type="ARBA" id="ARBA00022679"/>
    </source>
</evidence>
<dbReference type="GO" id="GO:0004190">
    <property type="term" value="F:aspartic-type endopeptidase activity"/>
    <property type="evidence" value="ECO:0007669"/>
    <property type="project" value="UniProtKB-KW"/>
</dbReference>
<evidence type="ECO:0000313" key="20">
    <source>
        <dbReference type="Proteomes" id="UP000242715"/>
    </source>
</evidence>
<keyword evidence="1" id="KW-0645">Protease</keyword>
<dbReference type="GO" id="GO:0004519">
    <property type="term" value="F:endonuclease activity"/>
    <property type="evidence" value="ECO:0007669"/>
    <property type="project" value="UniProtKB-KW"/>
</dbReference>
<dbReference type="GO" id="GO:0006310">
    <property type="term" value="P:DNA recombination"/>
    <property type="evidence" value="ECO:0007669"/>
    <property type="project" value="UniProtKB-KW"/>
</dbReference>
<dbReference type="InterPro" id="IPR012337">
    <property type="entry name" value="RNaseH-like_sf"/>
</dbReference>
<keyword evidence="4" id="KW-0540">Nuclease</keyword>
<evidence type="ECO:0000256" key="17">
    <source>
        <dbReference type="SAM" id="MobiDB-lite"/>
    </source>
</evidence>
<feature type="coiled-coil region" evidence="16">
    <location>
        <begin position="1063"/>
        <end position="1097"/>
    </location>
</feature>
<evidence type="ECO:0000256" key="8">
    <source>
        <dbReference type="ARBA" id="ARBA00022801"/>
    </source>
</evidence>
<dbReference type="PANTHER" id="PTHR37984">
    <property type="entry name" value="PROTEIN CBG26694"/>
    <property type="match status" value="1"/>
</dbReference>
<dbReference type="EMBL" id="DF974099">
    <property type="protein sequence ID" value="GAU45110.1"/>
    <property type="molecule type" value="Genomic_DNA"/>
</dbReference>
<organism evidence="19 20">
    <name type="scientific">Trifolium subterraneum</name>
    <name type="common">Subterranean clover</name>
    <dbReference type="NCBI Taxonomy" id="3900"/>
    <lineage>
        <taxon>Eukaryota</taxon>
        <taxon>Viridiplantae</taxon>
        <taxon>Streptophyta</taxon>
        <taxon>Embryophyta</taxon>
        <taxon>Tracheophyta</taxon>
        <taxon>Spermatophyta</taxon>
        <taxon>Magnoliopsida</taxon>
        <taxon>eudicotyledons</taxon>
        <taxon>Gunneridae</taxon>
        <taxon>Pentapetalae</taxon>
        <taxon>rosids</taxon>
        <taxon>fabids</taxon>
        <taxon>Fabales</taxon>
        <taxon>Fabaceae</taxon>
        <taxon>Papilionoideae</taxon>
        <taxon>50 kb inversion clade</taxon>
        <taxon>NPAAA clade</taxon>
        <taxon>Hologalegina</taxon>
        <taxon>IRL clade</taxon>
        <taxon>Trifolieae</taxon>
        <taxon>Trifolium</taxon>
    </lineage>
</organism>
<accession>A0A2Z6P779</accession>
<evidence type="ECO:0000256" key="6">
    <source>
        <dbReference type="ARBA" id="ARBA00022750"/>
    </source>
</evidence>
<keyword evidence="7" id="KW-0255">Endonuclease</keyword>